<organism evidence="2 3">
    <name type="scientific">Candidatus Cryptobacteroides gallistercoris</name>
    <dbReference type="NCBI Taxonomy" id="2840765"/>
    <lineage>
        <taxon>Bacteria</taxon>
        <taxon>Pseudomonadati</taxon>
        <taxon>Bacteroidota</taxon>
        <taxon>Bacteroidia</taxon>
        <taxon>Bacteroidales</taxon>
        <taxon>Candidatus Cryptobacteroides</taxon>
    </lineage>
</organism>
<comment type="caution">
    <text evidence="2">The sequence shown here is derived from an EMBL/GenBank/DDBJ whole genome shotgun (WGS) entry which is preliminary data.</text>
</comment>
<protein>
    <submittedName>
        <fullName evidence="2">Uncharacterized protein</fullName>
    </submittedName>
</protein>
<evidence type="ECO:0000313" key="2">
    <source>
        <dbReference type="EMBL" id="MBO8454758.1"/>
    </source>
</evidence>
<sequence>MRYLVRSLKYFVCFAIFFTAVLLALILFGAADWDMNSLFREGTDALWKIAVLFALVAAVYPKVGFARRELGLEEGKTAERDVISGYMKQLGYVPETDAADNMTFRQARTSGRLARMFEDRITFSFFPDGKTVIEGLRKDVVRIAGGLEFKINRESESNA</sequence>
<reference evidence="2" key="1">
    <citation type="submission" date="2020-10" db="EMBL/GenBank/DDBJ databases">
        <authorList>
            <person name="Gilroy R."/>
        </authorList>
    </citation>
    <scope>NUCLEOTIDE SEQUENCE</scope>
    <source>
        <strain evidence="2">F1-3629</strain>
    </source>
</reference>
<reference evidence="2" key="2">
    <citation type="journal article" date="2021" name="PeerJ">
        <title>Extensive microbial diversity within the chicken gut microbiome revealed by metagenomics and culture.</title>
        <authorList>
            <person name="Gilroy R."/>
            <person name="Ravi A."/>
            <person name="Getino M."/>
            <person name="Pursley I."/>
            <person name="Horton D.L."/>
            <person name="Alikhan N.F."/>
            <person name="Baker D."/>
            <person name="Gharbi K."/>
            <person name="Hall N."/>
            <person name="Watson M."/>
            <person name="Adriaenssens E.M."/>
            <person name="Foster-Nyarko E."/>
            <person name="Jarju S."/>
            <person name="Secka A."/>
            <person name="Antonio M."/>
            <person name="Oren A."/>
            <person name="Chaudhuri R.R."/>
            <person name="La Ragione R."/>
            <person name="Hildebrand F."/>
            <person name="Pallen M.J."/>
        </authorList>
    </citation>
    <scope>NUCLEOTIDE SEQUENCE</scope>
    <source>
        <strain evidence="2">F1-3629</strain>
    </source>
</reference>
<dbReference type="AlphaFoldDB" id="A0A940DPV3"/>
<keyword evidence="1" id="KW-0812">Transmembrane</keyword>
<dbReference type="Proteomes" id="UP000771749">
    <property type="component" value="Unassembled WGS sequence"/>
</dbReference>
<name>A0A940DPV3_9BACT</name>
<evidence type="ECO:0000256" key="1">
    <source>
        <dbReference type="SAM" id="Phobius"/>
    </source>
</evidence>
<proteinExistence type="predicted"/>
<dbReference type="EMBL" id="JADIMJ010000130">
    <property type="protein sequence ID" value="MBO8454758.1"/>
    <property type="molecule type" value="Genomic_DNA"/>
</dbReference>
<evidence type="ECO:0000313" key="3">
    <source>
        <dbReference type="Proteomes" id="UP000771749"/>
    </source>
</evidence>
<gene>
    <name evidence="2" type="ORF">IAC07_08575</name>
</gene>
<feature type="transmembrane region" description="Helical" evidence="1">
    <location>
        <begin position="12"/>
        <end position="33"/>
    </location>
</feature>
<keyword evidence="1" id="KW-0472">Membrane</keyword>
<feature type="transmembrane region" description="Helical" evidence="1">
    <location>
        <begin position="45"/>
        <end position="63"/>
    </location>
</feature>
<keyword evidence="1" id="KW-1133">Transmembrane helix</keyword>
<accession>A0A940DPV3</accession>